<dbReference type="PANTHER" id="PTHR34583">
    <property type="entry name" value="ANTIPORTER SUBUNIT MNHC2-RELATED"/>
    <property type="match status" value="1"/>
</dbReference>
<evidence type="ECO:0000256" key="2">
    <source>
        <dbReference type="ARBA" id="ARBA00010388"/>
    </source>
</evidence>
<accession>A0ABU5YKW3</accession>
<protein>
    <submittedName>
        <fullName evidence="8">Na(+)/H(+) antiporter subunit C</fullName>
    </submittedName>
</protein>
<comment type="subcellular location">
    <subcellularLocation>
        <location evidence="1">Cell membrane</location>
        <topology evidence="1">Multi-pass membrane protein</topology>
    </subcellularLocation>
</comment>
<dbReference type="EMBL" id="JAYJJT010000014">
    <property type="protein sequence ID" value="MEB3050701.1"/>
    <property type="molecule type" value="Genomic_DNA"/>
</dbReference>
<name>A0ABU5YKW3_9MYCO</name>
<keyword evidence="6 7" id="KW-0472">Membrane</keyword>
<dbReference type="Pfam" id="PF00420">
    <property type="entry name" value="Oxidored_q2"/>
    <property type="match status" value="1"/>
</dbReference>
<keyword evidence="5 7" id="KW-1133">Transmembrane helix</keyword>
<proteinExistence type="inferred from homology"/>
<feature type="transmembrane region" description="Helical" evidence="7">
    <location>
        <begin position="30"/>
        <end position="50"/>
    </location>
</feature>
<comment type="caution">
    <text evidence="8">The sequence shown here is derived from an EMBL/GenBank/DDBJ whole genome shotgun (WGS) entry which is preliminary data.</text>
</comment>
<evidence type="ECO:0000256" key="4">
    <source>
        <dbReference type="ARBA" id="ARBA00022692"/>
    </source>
</evidence>
<dbReference type="NCBIfam" id="NF005929">
    <property type="entry name" value="PRK07946.1"/>
    <property type="match status" value="1"/>
</dbReference>
<evidence type="ECO:0000256" key="5">
    <source>
        <dbReference type="ARBA" id="ARBA00022989"/>
    </source>
</evidence>
<dbReference type="InterPro" id="IPR050601">
    <property type="entry name" value="CPA3_antiporter_subunitC"/>
</dbReference>
<dbReference type="Gene3D" id="1.10.287.3510">
    <property type="match status" value="1"/>
</dbReference>
<sequence length="154" mass="16217">MTAHLVPLLMAAGLTACGVYMLLERNLTRALLGLMMIGNAINLLIIDVSGPGGSPPIYNSTEGMETDADPLAQAMVLTAIVITMGIGAFVLALTYRSYNLTTTDDIGDDHESTRLSQLSDEEIIAAEEDHSEPVAPGELDAVVESAVTESGVLR</sequence>
<evidence type="ECO:0000256" key="3">
    <source>
        <dbReference type="ARBA" id="ARBA00022475"/>
    </source>
</evidence>
<keyword evidence="9" id="KW-1185">Reference proteome</keyword>
<reference evidence="8 9" key="1">
    <citation type="submission" date="2023-12" db="EMBL/GenBank/DDBJ databases">
        <title>Description of new species of Mycobacterium terrae complex isolated from sewage at the Sao Paulo Zoological Park Foundation in Brazil.</title>
        <authorList>
            <person name="Romagnoli C.L."/>
            <person name="Conceicao E.C."/>
            <person name="Machado E."/>
            <person name="Barreto L.B.P.F."/>
            <person name="Sharma A."/>
            <person name="Silva N.M."/>
            <person name="Marques L.E."/>
            <person name="Juliana M.A."/>
            <person name="Lourenco M.C.S."/>
            <person name="Digiampietri L.A."/>
            <person name="Suffys P.N."/>
            <person name="Viana-Niero C."/>
        </authorList>
    </citation>
    <scope>NUCLEOTIDE SEQUENCE [LARGE SCALE GENOMIC DNA]</scope>
    <source>
        <strain evidence="8 9">MYC123</strain>
    </source>
</reference>
<dbReference type="RefSeq" id="WP_224864669.1">
    <property type="nucleotide sequence ID" value="NZ_JAYJJS010000007.1"/>
</dbReference>
<organism evidence="8 9">
    <name type="scientific">[Mycobacterium] zoologicum</name>
    <dbReference type="NCBI Taxonomy" id="2872311"/>
    <lineage>
        <taxon>Bacteria</taxon>
        <taxon>Bacillati</taxon>
        <taxon>Actinomycetota</taxon>
        <taxon>Actinomycetes</taxon>
        <taxon>Mycobacteriales</taxon>
        <taxon>Mycobacteriaceae</taxon>
        <taxon>Mycolicibacter</taxon>
    </lineage>
</organism>
<gene>
    <name evidence="8" type="ORF">KV112_13295</name>
</gene>
<evidence type="ECO:0000256" key="7">
    <source>
        <dbReference type="SAM" id="Phobius"/>
    </source>
</evidence>
<feature type="transmembrane region" description="Helical" evidence="7">
    <location>
        <begin position="6"/>
        <end position="23"/>
    </location>
</feature>
<dbReference type="InterPro" id="IPR039428">
    <property type="entry name" value="NUOK/Mnh_C1-like"/>
</dbReference>
<feature type="transmembrane region" description="Helical" evidence="7">
    <location>
        <begin position="70"/>
        <end position="93"/>
    </location>
</feature>
<evidence type="ECO:0000313" key="8">
    <source>
        <dbReference type="EMBL" id="MEB3050701.1"/>
    </source>
</evidence>
<keyword evidence="3" id="KW-1003">Cell membrane</keyword>
<evidence type="ECO:0000313" key="9">
    <source>
        <dbReference type="Proteomes" id="UP001299046"/>
    </source>
</evidence>
<keyword evidence="4 7" id="KW-0812">Transmembrane</keyword>
<dbReference type="PANTHER" id="PTHR34583:SF2">
    <property type="entry name" value="ANTIPORTER SUBUNIT MNHC2-RELATED"/>
    <property type="match status" value="1"/>
</dbReference>
<dbReference type="Proteomes" id="UP001299046">
    <property type="component" value="Unassembled WGS sequence"/>
</dbReference>
<evidence type="ECO:0000256" key="6">
    <source>
        <dbReference type="ARBA" id="ARBA00023136"/>
    </source>
</evidence>
<comment type="similarity">
    <text evidence="2">Belongs to the CPA3 antiporters (TC 2.A.63) subunit C family.</text>
</comment>
<evidence type="ECO:0000256" key="1">
    <source>
        <dbReference type="ARBA" id="ARBA00004651"/>
    </source>
</evidence>